<dbReference type="EMBL" id="CAICTM010001311">
    <property type="protein sequence ID" value="CAB9522539.1"/>
    <property type="molecule type" value="Genomic_DNA"/>
</dbReference>
<feature type="compositionally biased region" description="Acidic residues" evidence="1">
    <location>
        <begin position="145"/>
        <end position="154"/>
    </location>
</feature>
<comment type="caution">
    <text evidence="2">The sequence shown here is derived from an EMBL/GenBank/DDBJ whole genome shotgun (WGS) entry which is preliminary data.</text>
</comment>
<keyword evidence="3" id="KW-1185">Reference proteome</keyword>
<organism evidence="2 3">
    <name type="scientific">Seminavis robusta</name>
    <dbReference type="NCBI Taxonomy" id="568900"/>
    <lineage>
        <taxon>Eukaryota</taxon>
        <taxon>Sar</taxon>
        <taxon>Stramenopiles</taxon>
        <taxon>Ochrophyta</taxon>
        <taxon>Bacillariophyta</taxon>
        <taxon>Bacillariophyceae</taxon>
        <taxon>Bacillariophycidae</taxon>
        <taxon>Naviculales</taxon>
        <taxon>Naviculaceae</taxon>
        <taxon>Seminavis</taxon>
    </lineage>
</organism>
<dbReference type="AlphaFoldDB" id="A0A9N8ENZ9"/>
<gene>
    <name evidence="2" type="ORF">SEMRO_1313_G261960.1</name>
</gene>
<protein>
    <submittedName>
        <fullName evidence="2">Uncharacterized protein</fullName>
    </submittedName>
</protein>
<sequence>MPGPGEHRGSQLELEMVHAAGRPGSDEEDHADAPLSKKARGNTPNNKKKPRTYISRLVVTFQECLNQLGAKDVTDAKLESMSVIIHECMSSGSRNYHSVQHVFDISKNITDPIGIIAALFHDCIYYNVDGGLSPLQMEMLEGVFNEEGDDDDNDNNNKLSRDSVTSVGSVTVTNPYRRKNQEKKKKHDQWCIAHRDDEDPLLSMVEAIFGYPKGSEITTKNGINEFLSAVVAVRQLEHHLNSEQLSQIVCCIEATIPFNNSDKEHPDNTAHMERLYKNTVETKQHCKLKLTDEECVKAVQLAATLANEDIGNFGTSDRYWFLDNTWSLLPETNTSLRQQFLYTIMEYQKAVFNMNGFFNFLDPNVIFSAFRGVPEPKVVADWTDQARRNLELGRKYVGAKLLSASVLAAFAQLTGGDAPMCLLMGDLPSRHHNSQKLEDSLPIQNAENVQELGHCDMDVYNILSGGRRSESSFDTKQSPLAAYLYAKLGDVKLTKLLKNNTMHPMDDDDNARNLLISLPRESTEFLARIMATIAVSRAGAIHRLLEDLAKSDSDEKENGGNNKNGQ</sequence>
<evidence type="ECO:0000256" key="1">
    <source>
        <dbReference type="SAM" id="MobiDB-lite"/>
    </source>
</evidence>
<evidence type="ECO:0000313" key="3">
    <source>
        <dbReference type="Proteomes" id="UP001153069"/>
    </source>
</evidence>
<reference evidence="2" key="1">
    <citation type="submission" date="2020-06" db="EMBL/GenBank/DDBJ databases">
        <authorList>
            <consortium name="Plant Systems Biology data submission"/>
        </authorList>
    </citation>
    <scope>NUCLEOTIDE SEQUENCE</scope>
    <source>
        <strain evidence="2">D6</strain>
    </source>
</reference>
<feature type="region of interest" description="Disordered" evidence="1">
    <location>
        <begin position="145"/>
        <end position="183"/>
    </location>
</feature>
<dbReference type="Proteomes" id="UP001153069">
    <property type="component" value="Unassembled WGS sequence"/>
</dbReference>
<name>A0A9N8ENZ9_9STRA</name>
<feature type="region of interest" description="Disordered" evidence="1">
    <location>
        <begin position="1"/>
        <end position="49"/>
    </location>
</feature>
<evidence type="ECO:0000313" key="2">
    <source>
        <dbReference type="EMBL" id="CAB9522539.1"/>
    </source>
</evidence>
<feature type="compositionally biased region" description="Basic and acidic residues" evidence="1">
    <location>
        <begin position="1"/>
        <end position="10"/>
    </location>
</feature>
<proteinExistence type="predicted"/>
<feature type="compositionally biased region" description="Low complexity" evidence="1">
    <location>
        <begin position="163"/>
        <end position="173"/>
    </location>
</feature>
<accession>A0A9N8ENZ9</accession>
<dbReference type="OrthoDB" id="42069at2759"/>